<dbReference type="VEuPathDB" id="TriTrypDB:LdBPK_363760.1"/>
<name>E9BU84_LEIDO</name>
<reference evidence="2 3" key="1">
    <citation type="journal article" date="2011" name="Genome Res.">
        <title>Whole genome sequencing of multiple Leishmania donovani clinical isolates provides insights into population structure and mechanisms of drug resistance.</title>
        <authorList>
            <person name="Downing T."/>
            <person name="Imamura H."/>
            <person name="Decuypere S."/>
            <person name="Clark T.G."/>
            <person name="Coombs G.H."/>
            <person name="Cotton J.A."/>
            <person name="Hilley J.D."/>
            <person name="de Doncker S."/>
            <person name="Maes I."/>
            <person name="Mottram J.C."/>
            <person name="Quail M.A."/>
            <person name="Rijal S."/>
            <person name="Sanders M."/>
            <person name="Schonian G."/>
            <person name="Stark O."/>
            <person name="Sundar S."/>
            <person name="Vanaerschot M."/>
            <person name="Hertz-Fowler C."/>
            <person name="Dujardin J.C."/>
            <person name="Berriman M."/>
        </authorList>
    </citation>
    <scope>NUCLEOTIDE SEQUENCE [LARGE SCALE GENOMIC DNA]</scope>
    <source>
        <strain evidence="2 3">BPK282A1</strain>
    </source>
</reference>
<evidence type="ECO:0000256" key="1">
    <source>
        <dbReference type="SAM" id="MobiDB-lite"/>
    </source>
</evidence>
<evidence type="ECO:0000313" key="2">
    <source>
        <dbReference type="EMBL" id="CBZ38813.1"/>
    </source>
</evidence>
<organism evidence="2 3">
    <name type="scientific">Leishmania donovani</name>
    <dbReference type="NCBI Taxonomy" id="5661"/>
    <lineage>
        <taxon>Eukaryota</taxon>
        <taxon>Discoba</taxon>
        <taxon>Euglenozoa</taxon>
        <taxon>Kinetoplastea</taxon>
        <taxon>Metakinetoplastina</taxon>
        <taxon>Trypanosomatida</taxon>
        <taxon>Trypanosomatidae</taxon>
        <taxon>Leishmaniinae</taxon>
        <taxon>Leishmania</taxon>
    </lineage>
</organism>
<dbReference type="EMBL" id="FR799623">
    <property type="protein sequence ID" value="CBZ38813.1"/>
    <property type="molecule type" value="Genomic_DNA"/>
</dbReference>
<feature type="compositionally biased region" description="Basic and acidic residues" evidence="1">
    <location>
        <begin position="55"/>
        <end position="65"/>
    </location>
</feature>
<sequence>MLFAHATPPPHTLKAATHFFFSCCRRRPPSPSSKKEKTKLHRAHPSSLSHRHTYTHKERASRNEHREDVWNVLCNECSSAAA</sequence>
<protein>
    <submittedName>
        <fullName evidence="2">Uncharacterized protein</fullName>
    </submittedName>
</protein>
<dbReference type="GeneID" id="13388376"/>
<reference evidence="3" key="2">
    <citation type="submission" date="2011-02" db="EMBL/GenBank/DDBJ databases">
        <title>Whole genome sequencing of Leishmania donovani clinical lines reveals dynamic variation related to drug resistance.</title>
        <authorList>
            <person name="Downing T."/>
            <person name="Imamura H."/>
            <person name="Sanders M."/>
            <person name="Decuypere S."/>
            <person name="Hertz-Fowler C."/>
            <person name="Clark T.G."/>
            <person name="Rijal S."/>
            <person name="Sundar S."/>
            <person name="Quail M.A."/>
            <person name="De Doncker S."/>
            <person name="Maes I."/>
            <person name="Vanaerschot M."/>
            <person name="Stark O."/>
            <person name="Schonian G."/>
            <person name="Dujardin J.C."/>
            <person name="Berriman M."/>
        </authorList>
    </citation>
    <scope>NUCLEOTIDE SEQUENCE [LARGE SCALE GENOMIC DNA]</scope>
    <source>
        <strain evidence="3">BPK282A1</strain>
    </source>
</reference>
<dbReference type="Proteomes" id="UP000008980">
    <property type="component" value="Chromosome 36"/>
</dbReference>
<dbReference type="KEGG" id="ldo:LDBPK_363760"/>
<proteinExistence type="predicted"/>
<evidence type="ECO:0000313" key="3">
    <source>
        <dbReference type="Proteomes" id="UP000008980"/>
    </source>
</evidence>
<feature type="region of interest" description="Disordered" evidence="1">
    <location>
        <begin position="27"/>
        <end position="65"/>
    </location>
</feature>
<feature type="compositionally biased region" description="Basic residues" evidence="1">
    <location>
        <begin position="36"/>
        <end position="54"/>
    </location>
</feature>
<accession>E9BU84</accession>
<gene>
    <name evidence="2" type="ORF">LDBPK_363760</name>
</gene>
<dbReference type="AlphaFoldDB" id="E9BU84"/>
<dbReference type="RefSeq" id="XP_003865490.1">
    <property type="nucleotide sequence ID" value="XM_003865442.1"/>
</dbReference>